<keyword evidence="4 6" id="KW-0862">Zinc</keyword>
<reference evidence="9" key="4">
    <citation type="submission" date="2016-01" db="EMBL/GenBank/DDBJ databases">
        <authorList>
            <person name="Oliw E.H."/>
        </authorList>
    </citation>
    <scope>NUCLEOTIDE SEQUENCE [LARGE SCALE GENOMIC DNA]</scope>
    <source>
        <strain evidence="9">GED7749B</strain>
    </source>
</reference>
<protein>
    <recommendedName>
        <fullName evidence="6">Replication initiation control protein YabA</fullName>
    </recommendedName>
</protein>
<evidence type="ECO:0000313" key="10">
    <source>
        <dbReference type="Proteomes" id="UP000032024"/>
    </source>
</evidence>
<dbReference type="STRING" id="1398.AB434_1162"/>
<comment type="subcellular location">
    <subcellularLocation>
        <location evidence="6">Cytoplasm</location>
        <location evidence="6">Nucleoid</location>
    </subcellularLocation>
    <text evidence="6">Localizes in tight foci, which correspond to the replisome at mid-cell throughout the cell cycle.</text>
</comment>
<dbReference type="InterPro" id="IPR010377">
    <property type="entry name" value="YabA"/>
</dbReference>
<evidence type="ECO:0000256" key="2">
    <source>
        <dbReference type="ARBA" id="ARBA00022705"/>
    </source>
</evidence>
<dbReference type="RefSeq" id="WP_014096590.1">
    <property type="nucleotide sequence ID" value="NZ_CP010525.1"/>
</dbReference>
<feature type="binding site" evidence="6">
    <location>
        <position position="104"/>
    </location>
    <ligand>
        <name>Zn(2+)</name>
        <dbReference type="ChEBI" id="CHEBI:29105"/>
    </ligand>
</feature>
<feature type="binding site" evidence="6">
    <location>
        <position position="120"/>
    </location>
    <ligand>
        <name>Zn(2+)</name>
        <dbReference type="ChEBI" id="CHEBI:29105"/>
    </ligand>
</feature>
<evidence type="ECO:0000313" key="11">
    <source>
        <dbReference type="Proteomes" id="UP000070376"/>
    </source>
</evidence>
<dbReference type="GO" id="GO:0008156">
    <property type="term" value="P:negative regulation of DNA replication"/>
    <property type="evidence" value="ECO:0007669"/>
    <property type="project" value="UniProtKB-UniRule"/>
</dbReference>
<evidence type="ECO:0000256" key="6">
    <source>
        <dbReference type="HAMAP-Rule" id="MF_01159"/>
    </source>
</evidence>
<reference evidence="11" key="3">
    <citation type="submission" date="2016-01" db="EMBL/GenBank/DDBJ databases">
        <authorList>
            <person name="Mitreva M."/>
            <person name="Pepin K.H."/>
            <person name="Mihindukulasuriya K.A."/>
            <person name="Fulton R."/>
            <person name="Fronick C."/>
            <person name="O'Laughlin M."/>
            <person name="Miner T."/>
            <person name="Herter B."/>
            <person name="Rosa B.A."/>
            <person name="Cordes M."/>
            <person name="Tomlinson C."/>
            <person name="Wollam A."/>
            <person name="Palsikar V.B."/>
            <person name="Mardis E.R."/>
            <person name="Wilson R.K."/>
        </authorList>
    </citation>
    <scope>NUCLEOTIDE SEQUENCE [LARGE SCALE GENOMIC DNA]</scope>
    <source>
        <strain evidence="11">GED7749B</strain>
    </source>
</reference>
<keyword evidence="7" id="KW-0175">Coiled coil</keyword>
<keyword evidence="1 6" id="KW-0963">Cytoplasm</keyword>
<comment type="function">
    <text evidence="6">Involved in control of chromosome replication initiation. Inhibits the cooperative binding of DnaA to the oriC region, thus negatively regulating initiation of chromosome replication. Inhibits the ability of DnaA-ATP to form a helix on DNA; does not disassemble preformed DnaA-DNA helices. Decreases the residence time of DnaA on the chromosome at its binding sites (oriC, replication forks and promoter-binding sites). Tethers DnaA to the replication machinery via the DNA polymerase beta sliding clamp subunit (dnaN). Associates with oriC and other DnaA targets on the chromosome in a DnaA-dependent manner.</text>
</comment>
<keyword evidence="3 6" id="KW-0479">Metal-binding</keyword>
<proteinExistence type="inferred from homology"/>
<dbReference type="GO" id="GO:0008270">
    <property type="term" value="F:zinc ion binding"/>
    <property type="evidence" value="ECO:0007669"/>
    <property type="project" value="UniProtKB-UniRule"/>
</dbReference>
<sequence>MDRKELFEAIQQMEVQIGALQEKLGELKRDLTEVIEENSILKIQNDYFRRQLQPESGGEGTDSHEEPAEIVRKIKEKGVPQTLLDIGEGYDNLARLYQEGFHICNVHFGSPRNGEDCLFCLSFLNKK</sequence>
<dbReference type="EMBL" id="CP010525">
    <property type="protein sequence ID" value="AJO25012.1"/>
    <property type="molecule type" value="Genomic_DNA"/>
</dbReference>
<feature type="coiled-coil region" evidence="7">
    <location>
        <begin position="3"/>
        <end position="37"/>
    </location>
</feature>
<dbReference type="NCBIfam" id="NF009644">
    <property type="entry name" value="PRK13169.1-5"/>
    <property type="match status" value="1"/>
</dbReference>
<comment type="subunit">
    <text evidence="6">Homotetramer. Interacts with both DnaA and DnaN, acting as a bridge between these two proteins.</text>
</comment>
<dbReference type="GO" id="GO:0043590">
    <property type="term" value="C:bacterial nucleoid"/>
    <property type="evidence" value="ECO:0007669"/>
    <property type="project" value="UniProtKB-UniRule"/>
</dbReference>
<dbReference type="GeneID" id="93258016"/>
<dbReference type="AlphaFoldDB" id="A0A0C5CUA6"/>
<feature type="binding site" evidence="6">
    <location>
        <position position="117"/>
    </location>
    <ligand>
        <name>Zn(2+)</name>
        <dbReference type="ChEBI" id="CHEBI:29105"/>
    </ligand>
</feature>
<organism evidence="9 11">
    <name type="scientific">Heyndrickxia coagulans</name>
    <name type="common">Weizmannia coagulans</name>
    <dbReference type="NCBI Taxonomy" id="1398"/>
    <lineage>
        <taxon>Bacteria</taxon>
        <taxon>Bacillati</taxon>
        <taxon>Bacillota</taxon>
        <taxon>Bacilli</taxon>
        <taxon>Bacillales</taxon>
        <taxon>Bacillaceae</taxon>
        <taxon>Heyndrickxia</taxon>
    </lineage>
</organism>
<comment type="similarity">
    <text evidence="6">Belongs to the YabA family.</text>
</comment>
<evidence type="ECO:0000256" key="1">
    <source>
        <dbReference type="ARBA" id="ARBA00022490"/>
    </source>
</evidence>
<dbReference type="Proteomes" id="UP000070376">
    <property type="component" value="Unassembled WGS sequence"/>
</dbReference>
<evidence type="ECO:0000256" key="5">
    <source>
        <dbReference type="ARBA" id="ARBA00022880"/>
    </source>
</evidence>
<keyword evidence="2 6" id="KW-0235">DNA replication</keyword>
<dbReference type="GO" id="GO:0006260">
    <property type="term" value="P:DNA replication"/>
    <property type="evidence" value="ECO:0007669"/>
    <property type="project" value="UniProtKB-KW"/>
</dbReference>
<feature type="binding site" evidence="6">
    <location>
        <position position="102"/>
    </location>
    <ligand>
        <name>Zn(2+)</name>
        <dbReference type="ChEBI" id="CHEBI:29105"/>
    </ligand>
</feature>
<evidence type="ECO:0000313" key="9">
    <source>
        <dbReference type="EMBL" id="KWZ85733.1"/>
    </source>
</evidence>
<dbReference type="EMBL" id="LRPN01000011">
    <property type="protein sequence ID" value="KWZ85733.1"/>
    <property type="molecule type" value="Genomic_DNA"/>
</dbReference>
<accession>A0A0C5CUA6</accession>
<dbReference type="Pfam" id="PF06156">
    <property type="entry name" value="YabA"/>
    <property type="match status" value="1"/>
</dbReference>
<dbReference type="HAMAP" id="MF_01159">
    <property type="entry name" value="YabA"/>
    <property type="match status" value="1"/>
</dbReference>
<evidence type="ECO:0000256" key="3">
    <source>
        <dbReference type="ARBA" id="ARBA00022723"/>
    </source>
</evidence>
<dbReference type="PATRIC" id="fig|1398.18.peg.4187"/>
<reference evidence="8" key="1">
    <citation type="submission" date="2015-01" db="EMBL/GenBank/DDBJ databases">
        <title>Comparative genome analysis of Bacillus coagulans HM-08, Clostridium butyricum HM-68, Bacillus subtilis HM-66 and Bacillus licheniformis BL-09.</title>
        <authorList>
            <person name="Zhang H."/>
        </authorList>
    </citation>
    <scope>NUCLEOTIDE SEQUENCE [LARGE SCALE GENOMIC DNA]</scope>
    <source>
        <strain evidence="8">HM-08</strain>
    </source>
</reference>
<dbReference type="PIRSF" id="PIRSF021439">
    <property type="entry name" value="DUF972"/>
    <property type="match status" value="1"/>
</dbReference>
<evidence type="ECO:0000256" key="4">
    <source>
        <dbReference type="ARBA" id="ARBA00022833"/>
    </source>
</evidence>
<dbReference type="Proteomes" id="UP000032024">
    <property type="component" value="Chromosome"/>
</dbReference>
<gene>
    <name evidence="6" type="primary">yabA</name>
    <name evidence="9" type="ORF">HMPREF3213_00243</name>
    <name evidence="8" type="ORF">SB48_HM08orf06656</name>
</gene>
<name>A0A0C5CUA6_HEYCO</name>
<comment type="cofactor">
    <cofactor evidence="6">
        <name>Zn(2+)</name>
        <dbReference type="ChEBI" id="CHEBI:29105"/>
    </cofactor>
    <text evidence="6">Binds 1 zinc ion per subunit.</text>
</comment>
<reference evidence="10" key="2">
    <citation type="submission" date="2015-01" db="EMBL/GenBank/DDBJ databases">
        <title>Comparative genome analysis of Bacillus coagulans HM-08, Clostridium butyricum HM-68, Bacillus subtilis HM-66 and Bacillus paralicheniformis BL-09.</title>
        <authorList>
            <person name="Zhang H."/>
        </authorList>
    </citation>
    <scope>NUCLEOTIDE SEQUENCE [LARGE SCALE GENOMIC DNA]</scope>
    <source>
        <strain evidence="10">HM-08</strain>
    </source>
</reference>
<keyword evidence="5 6" id="KW-0236">DNA replication inhibitor</keyword>
<evidence type="ECO:0000256" key="7">
    <source>
        <dbReference type="SAM" id="Coils"/>
    </source>
</evidence>
<evidence type="ECO:0000313" key="8">
    <source>
        <dbReference type="EMBL" id="AJO25012.1"/>
    </source>
</evidence>
<keyword evidence="10" id="KW-1185">Reference proteome</keyword>